<sequence length="86" mass="9684">MSLSFEINPRLLVDIPNQSNRNIESINGYQQEQLLSLEEVCQPLHTILGTELQLYITVAKLNSKEPKHGLTQDESAGFICPLSVKF</sequence>
<accession>A0A815QY86</accession>
<dbReference type="Proteomes" id="UP000663852">
    <property type="component" value="Unassembled WGS sequence"/>
</dbReference>
<protein>
    <submittedName>
        <fullName evidence="1">Uncharacterized protein</fullName>
    </submittedName>
</protein>
<proteinExistence type="predicted"/>
<dbReference type="OrthoDB" id="10042842at2759"/>
<dbReference type="AlphaFoldDB" id="A0A815QY86"/>
<reference evidence="1" key="1">
    <citation type="submission" date="2021-02" db="EMBL/GenBank/DDBJ databases">
        <authorList>
            <person name="Nowell W R."/>
        </authorList>
    </citation>
    <scope>NUCLEOTIDE SEQUENCE</scope>
</reference>
<gene>
    <name evidence="1" type="ORF">EDS130_LOCUS40603</name>
</gene>
<dbReference type="EMBL" id="CAJNOJ010000496">
    <property type="protein sequence ID" value="CAF1468080.1"/>
    <property type="molecule type" value="Genomic_DNA"/>
</dbReference>
<evidence type="ECO:0000313" key="1">
    <source>
        <dbReference type="EMBL" id="CAF1468080.1"/>
    </source>
</evidence>
<name>A0A815QY86_ADIRI</name>
<evidence type="ECO:0000313" key="2">
    <source>
        <dbReference type="Proteomes" id="UP000663852"/>
    </source>
</evidence>
<organism evidence="1 2">
    <name type="scientific">Adineta ricciae</name>
    <name type="common">Rotifer</name>
    <dbReference type="NCBI Taxonomy" id="249248"/>
    <lineage>
        <taxon>Eukaryota</taxon>
        <taxon>Metazoa</taxon>
        <taxon>Spiralia</taxon>
        <taxon>Gnathifera</taxon>
        <taxon>Rotifera</taxon>
        <taxon>Eurotatoria</taxon>
        <taxon>Bdelloidea</taxon>
        <taxon>Adinetida</taxon>
        <taxon>Adinetidae</taxon>
        <taxon>Adineta</taxon>
    </lineage>
</organism>
<comment type="caution">
    <text evidence="1">The sequence shown here is derived from an EMBL/GenBank/DDBJ whole genome shotgun (WGS) entry which is preliminary data.</text>
</comment>